<keyword evidence="3 5" id="KW-0117">Actin capping</keyword>
<evidence type="ECO:0000256" key="4">
    <source>
        <dbReference type="ARBA" id="ARBA00023203"/>
    </source>
</evidence>
<evidence type="ECO:0000313" key="6">
    <source>
        <dbReference type="EMBL" id="JAG99283.1"/>
    </source>
</evidence>
<dbReference type="PROSITE" id="PS00748">
    <property type="entry name" value="F_ACTIN_CAPPING_A_1"/>
    <property type="match status" value="1"/>
</dbReference>
<dbReference type="GO" id="GO:0030863">
    <property type="term" value="C:cortical cytoskeleton"/>
    <property type="evidence" value="ECO:0007669"/>
    <property type="project" value="TreeGrafter"/>
</dbReference>
<dbReference type="PROSITE" id="PS00749">
    <property type="entry name" value="F_ACTIN_CAPPING_A_2"/>
    <property type="match status" value="1"/>
</dbReference>
<dbReference type="GO" id="GO:0030036">
    <property type="term" value="P:actin cytoskeleton organization"/>
    <property type="evidence" value="ECO:0007669"/>
    <property type="project" value="TreeGrafter"/>
</dbReference>
<dbReference type="GO" id="GO:0051015">
    <property type="term" value="F:actin filament binding"/>
    <property type="evidence" value="ECO:0007669"/>
    <property type="project" value="TreeGrafter"/>
</dbReference>
<dbReference type="Gene3D" id="3.90.1150.210">
    <property type="entry name" value="F-actin capping protein, beta subunit"/>
    <property type="match status" value="1"/>
</dbReference>
<dbReference type="InterPro" id="IPR017865">
    <property type="entry name" value="F-actin_cap_asu_CS"/>
</dbReference>
<dbReference type="FunFam" id="3.30.1140.60:FF:000003">
    <property type="entry name" value="F-actin-capping protein subunit alpha"/>
    <property type="match status" value="1"/>
</dbReference>
<dbReference type="PANTHER" id="PTHR10653">
    <property type="entry name" value="F-ACTIN-CAPPING PROTEIN SUBUNIT ALPHA"/>
    <property type="match status" value="1"/>
</dbReference>
<dbReference type="AlphaFoldDB" id="A0A0D6RA16"/>
<evidence type="ECO:0000256" key="2">
    <source>
        <dbReference type="ARBA" id="ARBA00014038"/>
    </source>
</evidence>
<dbReference type="Pfam" id="PF01267">
    <property type="entry name" value="F-actin_cap_A"/>
    <property type="match status" value="1"/>
</dbReference>
<comment type="subunit">
    <text evidence="5">Heterodimer of an alpha and a beta subunit.</text>
</comment>
<dbReference type="InterPro" id="IPR042276">
    <property type="entry name" value="CapZ_alpha/beta_2"/>
</dbReference>
<sequence>MDMDMEMETEEEEVSALTERQKIEMAKWFLVNSPPGEIQYVAKDLRSVLMDENIYAKATAEAFPLYNKSHMICLEMPNRSGQVIVTEFSELDGTQYLDPRTAQVATVNHVEQVCTEVRPATDVELASVYVEEFRYALDSELSKYVDEAYPKGECSVYCTAGKDAEGEGSNFELTAVISVAKYSPQNFCNGRWRSVWKIEFKDDLQAVELKGKLGVVAHYFEEGNVQLDTCYECKDSTLMQTPEECASSITSIIRHHESEYLSSLEESYSKLSDTTFKDLRRKLPVTRTLFPWHNTLQLSLTRDLAKELSFGKNQG</sequence>
<name>A0A0D6RA16_ARACU</name>
<comment type="function">
    <text evidence="5">F-actin-capping proteins bind in a Ca(2+)-independent manner to the fast growing ends of actin filaments (barbed end) thereby blocking the exchange of subunits at these ends. Unlike other capping proteins (such as gelsolin and severin), these proteins do not sever actin filaments.</text>
</comment>
<evidence type="ECO:0000256" key="3">
    <source>
        <dbReference type="ARBA" id="ARBA00022467"/>
    </source>
</evidence>
<dbReference type="InterPro" id="IPR042489">
    <property type="entry name" value="CapZ_alpha_1"/>
</dbReference>
<dbReference type="InterPro" id="IPR037282">
    <property type="entry name" value="CapZ_alpha/beta"/>
</dbReference>
<keyword evidence="4 5" id="KW-0009">Actin-binding</keyword>
<organism evidence="6">
    <name type="scientific">Araucaria cunninghamii</name>
    <name type="common">Hoop pine</name>
    <name type="synonym">Moreton Bay pine</name>
    <dbReference type="NCBI Taxonomy" id="56994"/>
    <lineage>
        <taxon>Eukaryota</taxon>
        <taxon>Viridiplantae</taxon>
        <taxon>Streptophyta</taxon>
        <taxon>Embryophyta</taxon>
        <taxon>Tracheophyta</taxon>
        <taxon>Spermatophyta</taxon>
        <taxon>Pinopsida</taxon>
        <taxon>Pinidae</taxon>
        <taxon>Conifers II</taxon>
        <taxon>Araucariales</taxon>
        <taxon>Araucariaceae</taxon>
        <taxon>Araucaria</taxon>
    </lineage>
</organism>
<dbReference type="SUPFAM" id="SSF90096">
    <property type="entry name" value="Subunits of heterodimeric actin filament capping protein Capz"/>
    <property type="match status" value="1"/>
</dbReference>
<evidence type="ECO:0000256" key="1">
    <source>
        <dbReference type="ARBA" id="ARBA00010479"/>
    </source>
</evidence>
<dbReference type="GO" id="GO:0051016">
    <property type="term" value="P:barbed-end actin filament capping"/>
    <property type="evidence" value="ECO:0007669"/>
    <property type="project" value="UniProtKB-UniRule"/>
</dbReference>
<reference evidence="6" key="1">
    <citation type="submission" date="2015-03" db="EMBL/GenBank/DDBJ databases">
        <title>A transcriptome of Araucaria cunninghamii, an australian fine timber species.</title>
        <authorList>
            <person name="Jing Yi C.J.Y."/>
            <person name="Yin San L.Y.S."/>
            <person name="Abdul Karim S.S."/>
            <person name="Wan Azmi N.N."/>
            <person name="Hercus R.R."/>
            <person name="Croft L.L."/>
        </authorList>
    </citation>
    <scope>NUCLEOTIDE SEQUENCE</scope>
    <source>
        <strain evidence="6">MI0301</strain>
        <tissue evidence="6">Leaf</tissue>
    </source>
</reference>
<dbReference type="InterPro" id="IPR002189">
    <property type="entry name" value="CapZ_alpha"/>
</dbReference>
<dbReference type="GO" id="GO:0008290">
    <property type="term" value="C:F-actin capping protein complex"/>
    <property type="evidence" value="ECO:0007669"/>
    <property type="project" value="UniProtKB-UniRule"/>
</dbReference>
<proteinExistence type="inferred from homology"/>
<evidence type="ECO:0000256" key="5">
    <source>
        <dbReference type="RuleBase" id="RU365077"/>
    </source>
</evidence>
<dbReference type="PRINTS" id="PR00191">
    <property type="entry name" value="FACTINCAPA"/>
</dbReference>
<dbReference type="FunFam" id="3.90.1150.210:FF:000003">
    <property type="entry name" value="F-actin-capping protein subunit alpha"/>
    <property type="match status" value="1"/>
</dbReference>
<dbReference type="Gene3D" id="3.30.1140.60">
    <property type="entry name" value="F-actin capping protein, alpha subunit"/>
    <property type="match status" value="1"/>
</dbReference>
<comment type="similarity">
    <text evidence="1 5">Belongs to the F-actin-capping protein alpha subunit family.</text>
</comment>
<accession>A0A0D6RA16</accession>
<dbReference type="PANTHER" id="PTHR10653:SF0">
    <property type="entry name" value="F-ACTIN-CAPPING PROTEIN SUBUNIT ALPHA"/>
    <property type="match status" value="1"/>
</dbReference>
<protein>
    <recommendedName>
        <fullName evidence="2 5">F-actin-capping protein subunit alpha</fullName>
    </recommendedName>
</protein>
<dbReference type="EMBL" id="GCKF01003155">
    <property type="protein sequence ID" value="JAG99283.1"/>
    <property type="molecule type" value="Transcribed_RNA"/>
</dbReference>